<dbReference type="PROSITE" id="PS00888">
    <property type="entry name" value="CNMP_BINDING_1"/>
    <property type="match status" value="1"/>
</dbReference>
<dbReference type="Gene3D" id="2.60.120.10">
    <property type="entry name" value="Jelly Rolls"/>
    <property type="match status" value="2"/>
</dbReference>
<evidence type="ECO:0000256" key="3">
    <source>
        <dbReference type="ARBA" id="ARBA00022527"/>
    </source>
</evidence>
<sequence length="627" mass="73368">MIKKIFSSSYSFHADRGVYRRKSAIHILPANDEDKEFKKSVRRISKSRDEEKKIRTAIEENEFISHVITDRRLEVILRTIYSQEVQAGDIIIQEGEIGSQLFISASGKFEVSTKAGYILDFDDIRVFGELALLYNEKRKATVRAVTKGRLWVLENRTFKEIVKRTEEEERMELVYFLSKVSTLNTVPTDTLNFVADLLNPRFFQTNTAIVREGDKGDAFYIIRAGAVRVETRNDGVVARLTKGQYFGELALIHEDVRKATVIVEAPGCECLILSRKHFIKHFGDVEDFRRISISTQFKELSIKNEDKYKNLNIQDFQKIKTIGAGGFGRVDLIHHKNDKNLIFALKYLKKYKCVLQEQRDHVMNEKNVQMKCYCPFIIRLYKTFKDDKYLYFLMEAQLGGDLWRLLYYKRRKPFEETEARFYVGCVVEAFQYLHERGIVYRDLKPENLLIADNGYVKLTDFGFAKIIVGKKTHSMVGTPDYMPPEIVLNKSHDRAVDCWTLGVFVFELVTLKTPFKAYSDRDTYNMILKGIDHCRFPHHLSTKCKHLIIRLCKSRSTDRLGYSKNGMMDVKNHSWFSHFDWESFRNMEMKAPYVPKFFDSLDLSNFPTYKADFENVPEEVSNWDEEF</sequence>
<dbReference type="FunFam" id="1.10.510.10:FF:000210">
    <property type="entry name" value="Non-specific serine/threonine protein kinase"/>
    <property type="match status" value="1"/>
</dbReference>
<dbReference type="CDD" id="cd00038">
    <property type="entry name" value="CAP_ED"/>
    <property type="match status" value="2"/>
</dbReference>
<dbReference type="SMART" id="SM00100">
    <property type="entry name" value="cNMP"/>
    <property type="match status" value="2"/>
</dbReference>
<evidence type="ECO:0000256" key="7">
    <source>
        <dbReference type="ARBA" id="ARBA00022777"/>
    </source>
</evidence>
<keyword evidence="6 13" id="KW-0547">Nucleotide-binding</keyword>
<dbReference type="Gene3D" id="3.30.200.20">
    <property type="entry name" value="Phosphorylase Kinase, domain 1"/>
    <property type="match status" value="1"/>
</dbReference>
<dbReference type="Pfam" id="PF00027">
    <property type="entry name" value="cNMP_binding"/>
    <property type="match status" value="2"/>
</dbReference>
<evidence type="ECO:0000256" key="8">
    <source>
        <dbReference type="ARBA" id="ARBA00022840"/>
    </source>
</evidence>
<keyword evidence="7" id="KW-0418">Kinase</keyword>
<evidence type="ECO:0000259" key="14">
    <source>
        <dbReference type="PROSITE" id="PS50011"/>
    </source>
</evidence>
<evidence type="ECO:0000256" key="6">
    <source>
        <dbReference type="ARBA" id="ARBA00022741"/>
    </source>
</evidence>
<dbReference type="PROSITE" id="PS50011">
    <property type="entry name" value="PROTEIN_KINASE_DOM"/>
    <property type="match status" value="1"/>
</dbReference>
<evidence type="ECO:0000256" key="4">
    <source>
        <dbReference type="ARBA" id="ARBA00022535"/>
    </source>
</evidence>
<dbReference type="InterPro" id="IPR011009">
    <property type="entry name" value="Kinase-like_dom_sf"/>
</dbReference>
<evidence type="ECO:0000256" key="9">
    <source>
        <dbReference type="ARBA" id="ARBA00022992"/>
    </source>
</evidence>
<dbReference type="SUPFAM" id="SSF56112">
    <property type="entry name" value="Protein kinase-like (PK-like)"/>
    <property type="match status" value="1"/>
</dbReference>
<proteinExistence type="inferred from homology"/>
<keyword evidence="8 13" id="KW-0067">ATP-binding</keyword>
<evidence type="ECO:0000259" key="16">
    <source>
        <dbReference type="PROSITE" id="PS51285"/>
    </source>
</evidence>
<dbReference type="PANTHER" id="PTHR24353">
    <property type="entry name" value="CYCLIC NUCLEOTIDE-DEPENDENT PROTEIN KINASE"/>
    <property type="match status" value="1"/>
</dbReference>
<dbReference type="SMART" id="SM00133">
    <property type="entry name" value="S_TK_X"/>
    <property type="match status" value="1"/>
</dbReference>
<evidence type="ECO:0000256" key="12">
    <source>
        <dbReference type="PIRSR" id="PIRSR000559-1"/>
    </source>
</evidence>
<feature type="domain" description="Cyclic nucleotide-binding" evidence="15">
    <location>
        <begin position="64"/>
        <end position="179"/>
    </location>
</feature>
<accession>A0ABD2NXZ9</accession>
<keyword evidence="9" id="KW-0142">cGMP-binding</keyword>
<feature type="active site" description="Proton acceptor" evidence="12">
    <location>
        <position position="442"/>
    </location>
</feature>
<evidence type="ECO:0000256" key="11">
    <source>
        <dbReference type="ARBA" id="ARBA00047462"/>
    </source>
</evidence>
<dbReference type="InterPro" id="IPR008271">
    <property type="entry name" value="Ser/Thr_kinase_AS"/>
</dbReference>
<dbReference type="Gene3D" id="1.10.510.10">
    <property type="entry name" value="Transferase(Phosphotransferase) domain 1"/>
    <property type="match status" value="1"/>
</dbReference>
<dbReference type="EMBL" id="JABFTP020000144">
    <property type="protein sequence ID" value="KAL3283502.1"/>
    <property type="molecule type" value="Genomic_DNA"/>
</dbReference>
<feature type="domain" description="Cyclic nucleotide-binding" evidence="15">
    <location>
        <begin position="182"/>
        <end position="299"/>
    </location>
</feature>
<evidence type="ECO:0000313" key="18">
    <source>
        <dbReference type="Proteomes" id="UP001516400"/>
    </source>
</evidence>
<evidence type="ECO:0000256" key="10">
    <source>
        <dbReference type="ARBA" id="ARBA00047298"/>
    </source>
</evidence>
<comment type="catalytic activity">
    <reaction evidence="11">
        <text>L-seryl-[protein] + ATP = O-phospho-L-seryl-[protein] + ADP + H(+)</text>
        <dbReference type="Rhea" id="RHEA:17989"/>
        <dbReference type="Rhea" id="RHEA-COMP:9863"/>
        <dbReference type="Rhea" id="RHEA-COMP:11604"/>
        <dbReference type="ChEBI" id="CHEBI:15378"/>
        <dbReference type="ChEBI" id="CHEBI:29999"/>
        <dbReference type="ChEBI" id="CHEBI:30616"/>
        <dbReference type="ChEBI" id="CHEBI:83421"/>
        <dbReference type="ChEBI" id="CHEBI:456216"/>
        <dbReference type="EC" id="2.7.11.12"/>
    </reaction>
</comment>
<dbReference type="InterPro" id="IPR014710">
    <property type="entry name" value="RmlC-like_jellyroll"/>
</dbReference>
<keyword evidence="18" id="KW-1185">Reference proteome</keyword>
<dbReference type="InterPro" id="IPR000719">
    <property type="entry name" value="Prot_kinase_dom"/>
</dbReference>
<dbReference type="SUPFAM" id="SSF51206">
    <property type="entry name" value="cAMP-binding domain-like"/>
    <property type="match status" value="2"/>
</dbReference>
<protein>
    <recommendedName>
        <fullName evidence="2">cGMP-dependent protein kinase</fullName>
        <ecNumber evidence="2">2.7.11.12</ecNumber>
    </recommendedName>
</protein>
<dbReference type="PROSITE" id="PS51285">
    <property type="entry name" value="AGC_KINASE_CTER"/>
    <property type="match status" value="1"/>
</dbReference>
<feature type="domain" description="AGC-kinase C-terminal" evidence="16">
    <location>
        <begin position="577"/>
        <end position="627"/>
    </location>
</feature>
<comment type="catalytic activity">
    <reaction evidence="10">
        <text>L-threonyl-[protein] + ATP = O-phospho-L-threonyl-[protein] + ADP + H(+)</text>
        <dbReference type="Rhea" id="RHEA:46608"/>
        <dbReference type="Rhea" id="RHEA-COMP:11060"/>
        <dbReference type="Rhea" id="RHEA-COMP:11605"/>
        <dbReference type="ChEBI" id="CHEBI:15378"/>
        <dbReference type="ChEBI" id="CHEBI:30013"/>
        <dbReference type="ChEBI" id="CHEBI:30616"/>
        <dbReference type="ChEBI" id="CHEBI:61977"/>
        <dbReference type="ChEBI" id="CHEBI:456216"/>
        <dbReference type="EC" id="2.7.11.12"/>
    </reaction>
</comment>
<dbReference type="EC" id="2.7.11.12" evidence="2"/>
<dbReference type="GO" id="GO:0004692">
    <property type="term" value="F:cGMP-dependent protein kinase activity"/>
    <property type="evidence" value="ECO:0007669"/>
    <property type="project" value="UniProtKB-EC"/>
</dbReference>
<evidence type="ECO:0000256" key="13">
    <source>
        <dbReference type="PIRSR" id="PIRSR000559-2"/>
    </source>
</evidence>
<evidence type="ECO:0000256" key="2">
    <source>
        <dbReference type="ARBA" id="ARBA00012428"/>
    </source>
</evidence>
<evidence type="ECO:0000256" key="1">
    <source>
        <dbReference type="ARBA" id="ARBA00006352"/>
    </source>
</evidence>
<dbReference type="PANTHER" id="PTHR24353:SF144">
    <property type="match status" value="1"/>
</dbReference>
<keyword evidence="3" id="KW-0723">Serine/threonine-protein kinase</keyword>
<dbReference type="InterPro" id="IPR002374">
    <property type="entry name" value="cGMP_dep_kinase"/>
</dbReference>
<dbReference type="InterPro" id="IPR000961">
    <property type="entry name" value="AGC-kinase_C"/>
</dbReference>
<name>A0ABD2NXZ9_9CUCU</name>
<evidence type="ECO:0000256" key="5">
    <source>
        <dbReference type="ARBA" id="ARBA00022679"/>
    </source>
</evidence>
<organism evidence="17 18">
    <name type="scientific">Cryptolaemus montrouzieri</name>
    <dbReference type="NCBI Taxonomy" id="559131"/>
    <lineage>
        <taxon>Eukaryota</taxon>
        <taxon>Metazoa</taxon>
        <taxon>Ecdysozoa</taxon>
        <taxon>Arthropoda</taxon>
        <taxon>Hexapoda</taxon>
        <taxon>Insecta</taxon>
        <taxon>Pterygota</taxon>
        <taxon>Neoptera</taxon>
        <taxon>Endopterygota</taxon>
        <taxon>Coleoptera</taxon>
        <taxon>Polyphaga</taxon>
        <taxon>Cucujiformia</taxon>
        <taxon>Coccinelloidea</taxon>
        <taxon>Coccinellidae</taxon>
        <taxon>Scymninae</taxon>
        <taxon>Scymnini</taxon>
        <taxon>Cryptolaemus</taxon>
    </lineage>
</organism>
<dbReference type="InterPro" id="IPR018490">
    <property type="entry name" value="cNMP-bd_dom_sf"/>
</dbReference>
<evidence type="ECO:0000313" key="17">
    <source>
        <dbReference type="EMBL" id="KAL3283502.1"/>
    </source>
</evidence>
<dbReference type="Pfam" id="PF00069">
    <property type="entry name" value="Pkinase"/>
    <property type="match status" value="1"/>
</dbReference>
<dbReference type="PROSITE" id="PS00108">
    <property type="entry name" value="PROTEIN_KINASE_ST"/>
    <property type="match status" value="1"/>
</dbReference>
<keyword evidence="5" id="KW-0808">Transferase</keyword>
<gene>
    <name evidence="17" type="ORF">HHI36_006641</name>
</gene>
<dbReference type="SMART" id="SM00220">
    <property type="entry name" value="S_TKc"/>
    <property type="match status" value="1"/>
</dbReference>
<evidence type="ECO:0000259" key="15">
    <source>
        <dbReference type="PROSITE" id="PS50042"/>
    </source>
</evidence>
<feature type="binding site" evidence="13">
    <location>
        <position position="346"/>
    </location>
    <ligand>
        <name>ATP</name>
        <dbReference type="ChEBI" id="CHEBI:30616"/>
    </ligand>
</feature>
<dbReference type="AlphaFoldDB" id="A0ABD2NXZ9"/>
<feature type="domain" description="Protein kinase" evidence="14">
    <location>
        <begin position="316"/>
        <end position="576"/>
    </location>
</feature>
<dbReference type="PRINTS" id="PR00103">
    <property type="entry name" value="CAMPKINASE"/>
</dbReference>
<dbReference type="InterPro" id="IPR018488">
    <property type="entry name" value="cNMP-bd_CS"/>
</dbReference>
<dbReference type="Proteomes" id="UP001516400">
    <property type="component" value="Unassembled WGS sequence"/>
</dbReference>
<dbReference type="GO" id="GO:0030553">
    <property type="term" value="F:cGMP binding"/>
    <property type="evidence" value="ECO:0007669"/>
    <property type="project" value="UniProtKB-KW"/>
</dbReference>
<dbReference type="PIRSF" id="PIRSF000559">
    <property type="entry name" value="cGMP-dep_kinase"/>
    <property type="match status" value="1"/>
</dbReference>
<dbReference type="GO" id="GO:0005524">
    <property type="term" value="F:ATP binding"/>
    <property type="evidence" value="ECO:0007669"/>
    <property type="project" value="UniProtKB-KW"/>
</dbReference>
<dbReference type="PROSITE" id="PS50042">
    <property type="entry name" value="CNMP_BINDING_3"/>
    <property type="match status" value="2"/>
</dbReference>
<comment type="caution">
    <text evidence="17">The sequence shown here is derived from an EMBL/GenBank/DDBJ whole genome shotgun (WGS) entry which is preliminary data.</text>
</comment>
<keyword evidence="4" id="KW-0140">cGMP</keyword>
<reference evidence="17 18" key="1">
    <citation type="journal article" date="2021" name="BMC Biol.">
        <title>Horizontally acquired antibacterial genes associated with adaptive radiation of ladybird beetles.</title>
        <authorList>
            <person name="Li H.S."/>
            <person name="Tang X.F."/>
            <person name="Huang Y.H."/>
            <person name="Xu Z.Y."/>
            <person name="Chen M.L."/>
            <person name="Du X.Y."/>
            <person name="Qiu B.Y."/>
            <person name="Chen P.T."/>
            <person name="Zhang W."/>
            <person name="Slipinski A."/>
            <person name="Escalona H.E."/>
            <person name="Waterhouse R.M."/>
            <person name="Zwick A."/>
            <person name="Pang H."/>
        </authorList>
    </citation>
    <scope>NUCLEOTIDE SEQUENCE [LARGE SCALE GENOMIC DNA]</scope>
    <source>
        <strain evidence="17">SYSU2018</strain>
    </source>
</reference>
<dbReference type="InterPro" id="IPR000595">
    <property type="entry name" value="cNMP-bd_dom"/>
</dbReference>
<comment type="similarity">
    <text evidence="1">Belongs to the protein kinase superfamily. AGC Ser/Thr protein kinase family. cGMP subfamily.</text>
</comment>